<evidence type="ECO:0000313" key="1">
    <source>
        <dbReference type="EMBL" id="KAH9374493.1"/>
    </source>
</evidence>
<dbReference type="InterPro" id="IPR011333">
    <property type="entry name" value="SKP1/BTB/POZ_sf"/>
</dbReference>
<dbReference type="OrthoDB" id="6408997at2759"/>
<dbReference type="AlphaFoldDB" id="A0A9J6GGJ0"/>
<dbReference type="VEuPathDB" id="VectorBase:HLOH_049764"/>
<accession>A0A9J6GGJ0</accession>
<evidence type="ECO:0000313" key="2">
    <source>
        <dbReference type="Proteomes" id="UP000821853"/>
    </source>
</evidence>
<protein>
    <submittedName>
        <fullName evidence="1">Uncharacterized protein</fullName>
    </submittedName>
</protein>
<gene>
    <name evidence="1" type="ORF">HPB48_000796</name>
</gene>
<dbReference type="EMBL" id="JABSTR010000006">
    <property type="protein sequence ID" value="KAH9374493.1"/>
    <property type="molecule type" value="Genomic_DNA"/>
</dbReference>
<name>A0A9J6GGJ0_HAELO</name>
<sequence>MVKTTRSRVAITNIDHDRVPCAGLLHWPTWTQRPGSHRWREQLRPGRSQSHAQEVAFTYTGSVDIDAAHPGLIGAADKYTLGGLQAMCERSLSAQITVESAAAVLLADQHSADRLKASAIDVILTQRTM</sequence>
<dbReference type="Gene3D" id="3.30.710.10">
    <property type="entry name" value="Potassium Channel Kv1.1, Chain A"/>
    <property type="match status" value="1"/>
</dbReference>
<comment type="caution">
    <text evidence="1">The sequence shown here is derived from an EMBL/GenBank/DDBJ whole genome shotgun (WGS) entry which is preliminary data.</text>
</comment>
<keyword evidence="2" id="KW-1185">Reference proteome</keyword>
<proteinExistence type="predicted"/>
<reference evidence="1 2" key="1">
    <citation type="journal article" date="2020" name="Cell">
        <title>Large-Scale Comparative Analyses of Tick Genomes Elucidate Their Genetic Diversity and Vector Capacities.</title>
        <authorList>
            <consortium name="Tick Genome and Microbiome Consortium (TIGMIC)"/>
            <person name="Jia N."/>
            <person name="Wang J."/>
            <person name="Shi W."/>
            <person name="Du L."/>
            <person name="Sun Y."/>
            <person name="Zhan W."/>
            <person name="Jiang J.F."/>
            <person name="Wang Q."/>
            <person name="Zhang B."/>
            <person name="Ji P."/>
            <person name="Bell-Sakyi L."/>
            <person name="Cui X.M."/>
            <person name="Yuan T.T."/>
            <person name="Jiang B.G."/>
            <person name="Yang W.F."/>
            <person name="Lam T.T."/>
            <person name="Chang Q.C."/>
            <person name="Ding S.J."/>
            <person name="Wang X.J."/>
            <person name="Zhu J.G."/>
            <person name="Ruan X.D."/>
            <person name="Zhao L."/>
            <person name="Wei J.T."/>
            <person name="Ye R.Z."/>
            <person name="Que T.C."/>
            <person name="Du C.H."/>
            <person name="Zhou Y.H."/>
            <person name="Cheng J.X."/>
            <person name="Dai P.F."/>
            <person name="Guo W.B."/>
            <person name="Han X.H."/>
            <person name="Huang E.J."/>
            <person name="Li L.F."/>
            <person name="Wei W."/>
            <person name="Gao Y.C."/>
            <person name="Liu J.Z."/>
            <person name="Shao H.Z."/>
            <person name="Wang X."/>
            <person name="Wang C.C."/>
            <person name="Yang T.C."/>
            <person name="Huo Q.B."/>
            <person name="Li W."/>
            <person name="Chen H.Y."/>
            <person name="Chen S.E."/>
            <person name="Zhou L.G."/>
            <person name="Ni X.B."/>
            <person name="Tian J.H."/>
            <person name="Sheng Y."/>
            <person name="Liu T."/>
            <person name="Pan Y.S."/>
            <person name="Xia L.Y."/>
            <person name="Li J."/>
            <person name="Zhao F."/>
            <person name="Cao W.C."/>
        </authorList>
    </citation>
    <scope>NUCLEOTIDE SEQUENCE [LARGE SCALE GENOMIC DNA]</scope>
    <source>
        <strain evidence="1">HaeL-2018</strain>
    </source>
</reference>
<dbReference type="PANTHER" id="PTHR24413">
    <property type="entry name" value="SPECKLE-TYPE POZ PROTEIN"/>
    <property type="match status" value="1"/>
</dbReference>
<organism evidence="1 2">
    <name type="scientific">Haemaphysalis longicornis</name>
    <name type="common">Bush tick</name>
    <dbReference type="NCBI Taxonomy" id="44386"/>
    <lineage>
        <taxon>Eukaryota</taxon>
        <taxon>Metazoa</taxon>
        <taxon>Ecdysozoa</taxon>
        <taxon>Arthropoda</taxon>
        <taxon>Chelicerata</taxon>
        <taxon>Arachnida</taxon>
        <taxon>Acari</taxon>
        <taxon>Parasitiformes</taxon>
        <taxon>Ixodida</taxon>
        <taxon>Ixodoidea</taxon>
        <taxon>Ixodidae</taxon>
        <taxon>Haemaphysalinae</taxon>
        <taxon>Haemaphysalis</taxon>
    </lineage>
</organism>
<dbReference type="Proteomes" id="UP000821853">
    <property type="component" value="Chromosome 4"/>
</dbReference>